<accession>A0A151IHJ7</accession>
<dbReference type="InterPro" id="IPR038441">
    <property type="entry name" value="THAP_Znf_sf"/>
</dbReference>
<dbReference type="InterPro" id="IPR006612">
    <property type="entry name" value="THAP_Znf"/>
</dbReference>
<evidence type="ECO:0000256" key="5">
    <source>
        <dbReference type="PROSITE-ProRule" id="PRU00309"/>
    </source>
</evidence>
<dbReference type="Proteomes" id="UP000078542">
    <property type="component" value="Unassembled WGS sequence"/>
</dbReference>
<evidence type="ECO:0000313" key="7">
    <source>
        <dbReference type="EMBL" id="KYN01657.1"/>
    </source>
</evidence>
<dbReference type="SUPFAM" id="SSF57716">
    <property type="entry name" value="Glucocorticoid receptor-like (DNA-binding domain)"/>
    <property type="match status" value="1"/>
</dbReference>
<name>A0A151IHJ7_9HYME</name>
<keyword evidence="1" id="KW-0479">Metal-binding</keyword>
<keyword evidence="2 5" id="KW-0863">Zinc-finger</keyword>
<organism evidence="7 8">
    <name type="scientific">Cyphomyrmex costatus</name>
    <dbReference type="NCBI Taxonomy" id="456900"/>
    <lineage>
        <taxon>Eukaryota</taxon>
        <taxon>Metazoa</taxon>
        <taxon>Ecdysozoa</taxon>
        <taxon>Arthropoda</taxon>
        <taxon>Hexapoda</taxon>
        <taxon>Insecta</taxon>
        <taxon>Pterygota</taxon>
        <taxon>Neoptera</taxon>
        <taxon>Endopterygota</taxon>
        <taxon>Hymenoptera</taxon>
        <taxon>Apocrita</taxon>
        <taxon>Aculeata</taxon>
        <taxon>Formicoidea</taxon>
        <taxon>Formicidae</taxon>
        <taxon>Myrmicinae</taxon>
        <taxon>Cyphomyrmex</taxon>
    </lineage>
</organism>
<keyword evidence="3" id="KW-0862">Zinc</keyword>
<evidence type="ECO:0000256" key="2">
    <source>
        <dbReference type="ARBA" id="ARBA00022771"/>
    </source>
</evidence>
<dbReference type="GO" id="GO:0008270">
    <property type="term" value="F:zinc ion binding"/>
    <property type="evidence" value="ECO:0007669"/>
    <property type="project" value="UniProtKB-KW"/>
</dbReference>
<dbReference type="PROSITE" id="PS50950">
    <property type="entry name" value="ZF_THAP"/>
    <property type="match status" value="1"/>
</dbReference>
<dbReference type="SMART" id="SM00692">
    <property type="entry name" value="DM3"/>
    <property type="match status" value="1"/>
</dbReference>
<protein>
    <submittedName>
        <fullName evidence="7">THAP domain-containing protein 7</fullName>
    </submittedName>
</protein>
<evidence type="ECO:0000259" key="6">
    <source>
        <dbReference type="PROSITE" id="PS50950"/>
    </source>
</evidence>
<dbReference type="GO" id="GO:0003677">
    <property type="term" value="F:DNA binding"/>
    <property type="evidence" value="ECO:0007669"/>
    <property type="project" value="UniProtKB-UniRule"/>
</dbReference>
<dbReference type="Gene3D" id="6.20.210.20">
    <property type="entry name" value="THAP domain"/>
    <property type="match status" value="1"/>
</dbReference>
<dbReference type="EMBL" id="KQ977588">
    <property type="protein sequence ID" value="KYN01657.1"/>
    <property type="molecule type" value="Genomic_DNA"/>
</dbReference>
<sequence length="119" mass="13911">MVHCRACGITTSARNYGITFHRFPKNENQKRAWINFCNMNKVSDKNVNYTTLCSQHFDESCFDRTSTMKVRLKPFSVPTVHVLRSKYVSIGKIQIKFLIVYTTHTHTHTHTCVCLCYIF</sequence>
<dbReference type="InterPro" id="IPR026521">
    <property type="entry name" value="THAP2"/>
</dbReference>
<evidence type="ECO:0000256" key="4">
    <source>
        <dbReference type="ARBA" id="ARBA00023125"/>
    </source>
</evidence>
<evidence type="ECO:0000256" key="3">
    <source>
        <dbReference type="ARBA" id="ARBA00022833"/>
    </source>
</evidence>
<keyword evidence="4 5" id="KW-0238">DNA-binding</keyword>
<evidence type="ECO:0000256" key="1">
    <source>
        <dbReference type="ARBA" id="ARBA00022723"/>
    </source>
</evidence>
<dbReference type="PANTHER" id="PTHR47696">
    <property type="entry name" value="THAP DOMAIN-CONTAINING PROTEIN 2"/>
    <property type="match status" value="1"/>
</dbReference>
<keyword evidence="8" id="KW-1185">Reference proteome</keyword>
<dbReference type="PANTHER" id="PTHR47696:SF1">
    <property type="entry name" value="THAP DOMAIN-CONTAINING PROTEIN 2"/>
    <property type="match status" value="1"/>
</dbReference>
<dbReference type="Pfam" id="PF05485">
    <property type="entry name" value="THAP"/>
    <property type="match status" value="1"/>
</dbReference>
<gene>
    <name evidence="7" type="ORF">ALC62_07538</name>
</gene>
<reference evidence="7 8" key="1">
    <citation type="submission" date="2016-03" db="EMBL/GenBank/DDBJ databases">
        <title>Cyphomyrmex costatus WGS genome.</title>
        <authorList>
            <person name="Nygaard S."/>
            <person name="Hu H."/>
            <person name="Boomsma J."/>
            <person name="Zhang G."/>
        </authorList>
    </citation>
    <scope>NUCLEOTIDE SEQUENCE [LARGE SCALE GENOMIC DNA]</scope>
    <source>
        <strain evidence="7">MS0001</strain>
        <tissue evidence="7">Whole body</tissue>
    </source>
</reference>
<proteinExistence type="predicted"/>
<dbReference type="AlphaFoldDB" id="A0A151IHJ7"/>
<feature type="domain" description="THAP-type" evidence="6">
    <location>
        <begin position="1"/>
        <end position="81"/>
    </location>
</feature>
<dbReference type="SMART" id="SM00980">
    <property type="entry name" value="THAP"/>
    <property type="match status" value="1"/>
</dbReference>
<evidence type="ECO:0000313" key="8">
    <source>
        <dbReference type="Proteomes" id="UP000078542"/>
    </source>
</evidence>